<gene>
    <name evidence="1" type="ORF">NM208_g11017</name>
</gene>
<dbReference type="Proteomes" id="UP001148629">
    <property type="component" value="Unassembled WGS sequence"/>
</dbReference>
<evidence type="ECO:0000313" key="2">
    <source>
        <dbReference type="Proteomes" id="UP001148629"/>
    </source>
</evidence>
<accession>A0ACC1RW06</accession>
<comment type="caution">
    <text evidence="1">The sequence shown here is derived from an EMBL/GenBank/DDBJ whole genome shotgun (WGS) entry which is preliminary data.</text>
</comment>
<protein>
    <submittedName>
        <fullName evidence="1">Uncharacterized protein</fullName>
    </submittedName>
</protein>
<proteinExistence type="predicted"/>
<name>A0ACC1RW06_9HYPO</name>
<dbReference type="EMBL" id="JANRMS010001668">
    <property type="protein sequence ID" value="KAJ3526793.1"/>
    <property type="molecule type" value="Genomic_DNA"/>
</dbReference>
<keyword evidence="2" id="KW-1185">Reference proteome</keyword>
<reference evidence="1" key="1">
    <citation type="submission" date="2022-08" db="EMBL/GenBank/DDBJ databases">
        <title>Genome Sequence of Fusarium decemcellulare.</title>
        <authorList>
            <person name="Buettner E."/>
        </authorList>
    </citation>
    <scope>NUCLEOTIDE SEQUENCE</scope>
    <source>
        <strain evidence="1">Babe19</strain>
    </source>
</reference>
<sequence>MRFAIKLRNFPSDKMRYLRVNLMHAIIGNGPEGMVSEAYSYDYKNQLLFDNLDPDMLNIFSHGVAIDTALRINDNCFWLCFIAIIFLVFEPARNYPTRRQLEVFNRVELCLIPGIVLPFANGIFLLVL</sequence>
<evidence type="ECO:0000313" key="1">
    <source>
        <dbReference type="EMBL" id="KAJ3526793.1"/>
    </source>
</evidence>
<organism evidence="1 2">
    <name type="scientific">Fusarium decemcellulare</name>
    <dbReference type="NCBI Taxonomy" id="57161"/>
    <lineage>
        <taxon>Eukaryota</taxon>
        <taxon>Fungi</taxon>
        <taxon>Dikarya</taxon>
        <taxon>Ascomycota</taxon>
        <taxon>Pezizomycotina</taxon>
        <taxon>Sordariomycetes</taxon>
        <taxon>Hypocreomycetidae</taxon>
        <taxon>Hypocreales</taxon>
        <taxon>Nectriaceae</taxon>
        <taxon>Fusarium</taxon>
        <taxon>Fusarium decemcellulare species complex</taxon>
    </lineage>
</organism>